<dbReference type="SUPFAM" id="SSF50129">
    <property type="entry name" value="GroES-like"/>
    <property type="match status" value="1"/>
</dbReference>
<evidence type="ECO:0000259" key="8">
    <source>
        <dbReference type="Pfam" id="PF00107"/>
    </source>
</evidence>
<dbReference type="GO" id="GO:0047522">
    <property type="term" value="F:15-oxoprostaglandin 13-reductase [NAD(P)+] activity"/>
    <property type="evidence" value="ECO:0007669"/>
    <property type="project" value="UniProtKB-EC"/>
</dbReference>
<sequence length="275" mass="29496">MSGVRNGVKLARKFVIGNKFQGLPKLGDLKIVEESLPALGKGEILCKAEWLTVDPYMRAYSTFLKSGDAMPGAQVARVIASESPEFPEGSQVVGNFGWRDLTISKVPPPEKQSADSLYKMPDLKGLPDSYALGSCGMPGVTAYFGLHKICEPKAGDTLVVSSAAGAVGSLVGQFGKIAGCRVLGFAGTKDKLTWLKNDLGFDEVFNYKEVNVFKTLKEHAPKGVNCYFDNVGGEFAYNVMKNMAMFGRIAVCGAITVYNDNTGKPPLGKFMAAKV</sequence>
<dbReference type="InterPro" id="IPR041694">
    <property type="entry name" value="ADH_N_2"/>
</dbReference>
<comment type="catalytic activity">
    <reaction evidence="6">
        <text>13,14-dihydro-15-oxo-PGF2alpha + NADP(+) = 15-oxoprostaglandin F2alpha + NADPH + H(+)</text>
        <dbReference type="Rhea" id="RHEA:50588"/>
        <dbReference type="ChEBI" id="CHEBI:15378"/>
        <dbReference type="ChEBI" id="CHEBI:57783"/>
        <dbReference type="ChEBI" id="CHEBI:58349"/>
        <dbReference type="ChEBI" id="CHEBI:133374"/>
        <dbReference type="ChEBI" id="CHEBI:133409"/>
    </reaction>
    <physiologicalReaction direction="right-to-left" evidence="6">
        <dbReference type="Rhea" id="RHEA:50590"/>
    </physiologicalReaction>
</comment>
<organism evidence="10 11">
    <name type="scientific">Folsomia candida</name>
    <name type="common">Springtail</name>
    <dbReference type="NCBI Taxonomy" id="158441"/>
    <lineage>
        <taxon>Eukaryota</taxon>
        <taxon>Metazoa</taxon>
        <taxon>Ecdysozoa</taxon>
        <taxon>Arthropoda</taxon>
        <taxon>Hexapoda</taxon>
        <taxon>Collembola</taxon>
        <taxon>Entomobryomorpha</taxon>
        <taxon>Isotomoidea</taxon>
        <taxon>Isotomidae</taxon>
        <taxon>Proisotominae</taxon>
        <taxon>Folsomia</taxon>
    </lineage>
</organism>
<dbReference type="Pfam" id="PF00107">
    <property type="entry name" value="ADH_zinc_N"/>
    <property type="match status" value="1"/>
</dbReference>
<evidence type="ECO:0000256" key="5">
    <source>
        <dbReference type="ARBA" id="ARBA00047878"/>
    </source>
</evidence>
<dbReference type="PANTHER" id="PTHR43205">
    <property type="entry name" value="PROSTAGLANDIN REDUCTASE"/>
    <property type="match status" value="1"/>
</dbReference>
<feature type="domain" description="Alcohol dehydrogenase-like C-terminal" evidence="8">
    <location>
        <begin position="166"/>
        <end position="257"/>
    </location>
</feature>
<evidence type="ECO:0000259" key="9">
    <source>
        <dbReference type="Pfam" id="PF16884"/>
    </source>
</evidence>
<comment type="catalytic activity">
    <reaction evidence="5">
        <text>13,14-dihydro-15-oxo-prostaglandin F1alpha + NADP(+) = 15-oxoprostaglandin F1alpha + NADPH + H(+)</text>
        <dbReference type="Rhea" id="RHEA:50592"/>
        <dbReference type="ChEBI" id="CHEBI:15378"/>
        <dbReference type="ChEBI" id="CHEBI:57783"/>
        <dbReference type="ChEBI" id="CHEBI:58349"/>
        <dbReference type="ChEBI" id="CHEBI:79072"/>
        <dbReference type="ChEBI" id="CHEBI:133411"/>
    </reaction>
    <physiologicalReaction direction="right-to-left" evidence="5">
        <dbReference type="Rhea" id="RHEA:50594"/>
    </physiologicalReaction>
</comment>
<evidence type="ECO:0000256" key="1">
    <source>
        <dbReference type="ARBA" id="ARBA00010460"/>
    </source>
</evidence>
<dbReference type="OMA" id="GKLHMER"/>
<evidence type="ECO:0000256" key="4">
    <source>
        <dbReference type="ARBA" id="ARBA00033119"/>
    </source>
</evidence>
<dbReference type="InterPro" id="IPR013149">
    <property type="entry name" value="ADH-like_C"/>
</dbReference>
<dbReference type="Gene3D" id="3.90.180.10">
    <property type="entry name" value="Medium-chain alcohol dehydrogenases, catalytic domain"/>
    <property type="match status" value="1"/>
</dbReference>
<name>A0A226EMK0_FOLCA</name>
<evidence type="ECO:0000256" key="3">
    <source>
        <dbReference type="ARBA" id="ARBA00023002"/>
    </source>
</evidence>
<accession>A0A226EMK0</accession>
<dbReference type="InterPro" id="IPR036291">
    <property type="entry name" value="NAD(P)-bd_dom_sf"/>
</dbReference>
<evidence type="ECO:0000313" key="11">
    <source>
        <dbReference type="Proteomes" id="UP000198287"/>
    </source>
</evidence>
<dbReference type="OrthoDB" id="809632at2759"/>
<gene>
    <name evidence="10" type="ORF">Fcan01_04219</name>
</gene>
<proteinExistence type="inferred from homology"/>
<feature type="domain" description="Oxidoreductase N-terminal" evidence="9">
    <location>
        <begin position="12"/>
        <end position="105"/>
    </location>
</feature>
<reference evidence="10 11" key="1">
    <citation type="submission" date="2015-12" db="EMBL/GenBank/DDBJ databases">
        <title>The genome of Folsomia candida.</title>
        <authorList>
            <person name="Faddeeva A."/>
            <person name="Derks M.F."/>
            <person name="Anvar Y."/>
            <person name="Smit S."/>
            <person name="Van Straalen N."/>
            <person name="Roelofs D."/>
        </authorList>
    </citation>
    <scope>NUCLEOTIDE SEQUENCE [LARGE SCALE GENOMIC DNA]</scope>
    <source>
        <strain evidence="10 11">VU population</strain>
        <tissue evidence="10">Whole body</tissue>
    </source>
</reference>
<keyword evidence="11" id="KW-1185">Reference proteome</keyword>
<keyword evidence="3" id="KW-0560">Oxidoreductase</keyword>
<dbReference type="AlphaFoldDB" id="A0A226EMK0"/>
<dbReference type="Pfam" id="PF16884">
    <property type="entry name" value="ADH_N_2"/>
    <property type="match status" value="1"/>
</dbReference>
<dbReference type="SUPFAM" id="SSF51735">
    <property type="entry name" value="NAD(P)-binding Rossmann-fold domains"/>
    <property type="match status" value="1"/>
</dbReference>
<dbReference type="EMBL" id="LNIX01000002">
    <property type="protein sequence ID" value="OXA58862.1"/>
    <property type="molecule type" value="Genomic_DNA"/>
</dbReference>
<dbReference type="InterPro" id="IPR045010">
    <property type="entry name" value="MDR_fam"/>
</dbReference>
<dbReference type="EC" id="1.3.1.48" evidence="2"/>
<dbReference type="FunFam" id="3.40.50.720:FF:000121">
    <property type="entry name" value="Prostaglandin reductase 2"/>
    <property type="match status" value="1"/>
</dbReference>
<dbReference type="Proteomes" id="UP000198287">
    <property type="component" value="Unassembled WGS sequence"/>
</dbReference>
<dbReference type="InterPro" id="IPR011032">
    <property type="entry name" value="GroES-like_sf"/>
</dbReference>
<evidence type="ECO:0000256" key="2">
    <source>
        <dbReference type="ARBA" id="ARBA00011981"/>
    </source>
</evidence>
<evidence type="ECO:0000313" key="10">
    <source>
        <dbReference type="EMBL" id="OXA58862.1"/>
    </source>
</evidence>
<evidence type="ECO:0000256" key="7">
    <source>
        <dbReference type="ARBA" id="ARBA00049070"/>
    </source>
</evidence>
<protein>
    <recommendedName>
        <fullName evidence="4">15-oxoprostaglandin 13-reductase</fullName>
        <ecNumber evidence="2">1.3.1.48</ecNumber>
    </recommendedName>
    <alternativeName>
        <fullName evidence="4">15-oxoprostaglandin 13-reductase</fullName>
    </alternativeName>
</protein>
<evidence type="ECO:0000256" key="6">
    <source>
        <dbReference type="ARBA" id="ARBA00048290"/>
    </source>
</evidence>
<dbReference type="GO" id="GO:0006693">
    <property type="term" value="P:prostaglandin metabolic process"/>
    <property type="evidence" value="ECO:0007669"/>
    <property type="project" value="TreeGrafter"/>
</dbReference>
<comment type="similarity">
    <text evidence="1">Belongs to the NADP-dependent oxidoreductase L4BD family.</text>
</comment>
<comment type="caution">
    <text evidence="10">The sequence shown here is derived from an EMBL/GenBank/DDBJ whole genome shotgun (WGS) entry which is preliminary data.</text>
</comment>
<dbReference type="Gene3D" id="3.40.50.720">
    <property type="entry name" value="NAD(P)-binding Rossmann-like Domain"/>
    <property type="match status" value="1"/>
</dbReference>
<comment type="catalytic activity">
    <reaction evidence="7">
        <text>13,14-dihydro-15-oxo-prostaglandin E1 + NADP(+) = 15-oxoprostaglandin E1 + NADPH + H(+)</text>
        <dbReference type="Rhea" id="RHEA:50584"/>
        <dbReference type="ChEBI" id="CHEBI:15378"/>
        <dbReference type="ChEBI" id="CHEBI:57401"/>
        <dbReference type="ChEBI" id="CHEBI:57783"/>
        <dbReference type="ChEBI" id="CHEBI:58349"/>
        <dbReference type="ChEBI" id="CHEBI:133408"/>
    </reaction>
    <physiologicalReaction direction="right-to-left" evidence="7">
        <dbReference type="Rhea" id="RHEA:50586"/>
    </physiologicalReaction>
</comment>
<dbReference type="PANTHER" id="PTHR43205:SF7">
    <property type="entry name" value="PROSTAGLANDIN REDUCTASE 1"/>
    <property type="match status" value="1"/>
</dbReference>